<dbReference type="SUPFAM" id="SSF56801">
    <property type="entry name" value="Acetyl-CoA synthetase-like"/>
    <property type="match status" value="1"/>
</dbReference>
<keyword evidence="2" id="KW-0436">Ligase</keyword>
<name>A0A428MTW8_9BACI</name>
<dbReference type="InterPro" id="IPR042099">
    <property type="entry name" value="ANL_N_sf"/>
</dbReference>
<evidence type="ECO:0000313" key="7">
    <source>
        <dbReference type="Proteomes" id="UP000275076"/>
    </source>
</evidence>
<evidence type="ECO:0000256" key="4">
    <source>
        <dbReference type="ARBA" id="ARBA00023098"/>
    </source>
</evidence>
<proteinExistence type="inferred from homology"/>
<evidence type="ECO:0000256" key="2">
    <source>
        <dbReference type="ARBA" id="ARBA00022598"/>
    </source>
</evidence>
<dbReference type="RefSeq" id="WP_125562395.1">
    <property type="nucleotide sequence ID" value="NZ_RBVX01000063.1"/>
</dbReference>
<dbReference type="Gene3D" id="3.40.50.12780">
    <property type="entry name" value="N-terminal domain of ligase-like"/>
    <property type="match status" value="1"/>
</dbReference>
<keyword evidence="3" id="KW-0276">Fatty acid metabolism</keyword>
<evidence type="ECO:0000256" key="3">
    <source>
        <dbReference type="ARBA" id="ARBA00022832"/>
    </source>
</evidence>
<dbReference type="EMBL" id="RBVX01000063">
    <property type="protein sequence ID" value="RSL29516.1"/>
    <property type="molecule type" value="Genomic_DNA"/>
</dbReference>
<evidence type="ECO:0000259" key="5">
    <source>
        <dbReference type="Pfam" id="PF00501"/>
    </source>
</evidence>
<evidence type="ECO:0000256" key="1">
    <source>
        <dbReference type="ARBA" id="ARBA00006432"/>
    </source>
</evidence>
<reference evidence="6 7" key="1">
    <citation type="submission" date="2018-10" db="EMBL/GenBank/DDBJ databases">
        <title>Draft genome sequence of Bacillus salarius IM0101, isolated from a hypersaline soil in Inner Mongolia, China.</title>
        <authorList>
            <person name="Yamprayoonswat W."/>
            <person name="Boonvisut S."/>
            <person name="Jumpathong W."/>
            <person name="Sittihan S."/>
            <person name="Ruangsuj P."/>
            <person name="Wanthongcharoen S."/>
            <person name="Thongpramul N."/>
            <person name="Pimmason S."/>
            <person name="Yu B."/>
            <person name="Yasawong M."/>
        </authorList>
    </citation>
    <scope>NUCLEOTIDE SEQUENCE [LARGE SCALE GENOMIC DNA]</scope>
    <source>
        <strain evidence="6 7">IM0101</strain>
    </source>
</reference>
<dbReference type="Pfam" id="PF00501">
    <property type="entry name" value="AMP-binding"/>
    <property type="match status" value="1"/>
</dbReference>
<dbReference type="AlphaFoldDB" id="A0A428MTW8"/>
<dbReference type="InterPro" id="IPR000873">
    <property type="entry name" value="AMP-dep_synth/lig_dom"/>
</dbReference>
<dbReference type="OrthoDB" id="9803968at2"/>
<accession>A0A428MTW8</accession>
<evidence type="ECO:0000313" key="6">
    <source>
        <dbReference type="EMBL" id="RSL29516.1"/>
    </source>
</evidence>
<gene>
    <name evidence="6" type="ORF">D7Z54_30850</name>
</gene>
<keyword evidence="4" id="KW-0443">Lipid metabolism</keyword>
<protein>
    <submittedName>
        <fullName evidence="6">AMP-dependent synthetase</fullName>
    </submittedName>
</protein>
<comment type="caution">
    <text evidence="6">The sequence shown here is derived from an EMBL/GenBank/DDBJ whole genome shotgun (WGS) entry which is preliminary data.</text>
</comment>
<dbReference type="GO" id="GO:0006631">
    <property type="term" value="P:fatty acid metabolic process"/>
    <property type="evidence" value="ECO:0007669"/>
    <property type="project" value="UniProtKB-KW"/>
</dbReference>
<dbReference type="GO" id="GO:0016874">
    <property type="term" value="F:ligase activity"/>
    <property type="evidence" value="ECO:0007669"/>
    <property type="project" value="UniProtKB-KW"/>
</dbReference>
<sequence>MFVPLVLTDFLDRAVALYGTKTAVIDGQKQVTYSELNQRVNQLSHGLNDLQVKKGDKVAYLSPNSLEMLEGFFGVFQVGGIMTPLDTGLESKEYAFILNHSESKVLFVDESLYSLISPVIHEFETVETIIVLGTFSHTEEYYSYNKWKENFPATAFDRVELEEDDIATLLYTRGTTGPPKGVLLTHRSNYLHALSAMHHLRVTDRDCLLHLLPMFHVNGWGAPFYYTANGATQVMQKEKDPERMFENIKTYDINVIHMTPPVLGDVLAYADANANVQKTAGQGVRVIVAGSVPPEEQIVQVEEELGWEFIQVYGMTEMSPLVTISQVRSQHDHFSEGKKHVTKSKIGYPMIGSDVKVTDEQGHMVPFDGVSVGEIIVRSNNAMDGYLKNPEATSEMIKNGWLHTGDMAVIDSYGYIEIVDRKKTYKDVTSNTDATR</sequence>
<dbReference type="PANTHER" id="PTHR43859:SF4">
    <property type="entry name" value="BUTANOATE--COA LIGASE AAE1-RELATED"/>
    <property type="match status" value="1"/>
</dbReference>
<organism evidence="6 7">
    <name type="scientific">Salibacterium salarium</name>
    <dbReference type="NCBI Taxonomy" id="284579"/>
    <lineage>
        <taxon>Bacteria</taxon>
        <taxon>Bacillati</taxon>
        <taxon>Bacillota</taxon>
        <taxon>Bacilli</taxon>
        <taxon>Bacillales</taxon>
        <taxon>Bacillaceae</taxon>
    </lineage>
</organism>
<dbReference type="PANTHER" id="PTHR43859">
    <property type="entry name" value="ACYL-ACTIVATING ENZYME"/>
    <property type="match status" value="1"/>
</dbReference>
<keyword evidence="7" id="KW-1185">Reference proteome</keyword>
<comment type="similarity">
    <text evidence="1">Belongs to the ATP-dependent AMP-binding enzyme family.</text>
</comment>
<dbReference type="Proteomes" id="UP000275076">
    <property type="component" value="Unassembled WGS sequence"/>
</dbReference>
<feature type="domain" description="AMP-dependent synthetase/ligase" evidence="5">
    <location>
        <begin position="12"/>
        <end position="387"/>
    </location>
</feature>